<reference evidence="2" key="1">
    <citation type="journal article" date="2019" name="Int. J. Syst. Evol. Microbiol.">
        <title>The Global Catalogue of Microorganisms (GCM) 10K type strain sequencing project: providing services to taxonomists for standard genome sequencing and annotation.</title>
        <authorList>
            <consortium name="The Broad Institute Genomics Platform"/>
            <consortium name="The Broad Institute Genome Sequencing Center for Infectious Disease"/>
            <person name="Wu L."/>
            <person name="Ma J."/>
        </authorList>
    </citation>
    <scope>NUCLEOTIDE SEQUENCE [LARGE SCALE GENOMIC DNA]</scope>
    <source>
        <strain evidence="2">CCUG 52478</strain>
    </source>
</reference>
<dbReference type="EMBL" id="JBHTLX010000005">
    <property type="protein sequence ID" value="MFD1246834.1"/>
    <property type="molecule type" value="Genomic_DNA"/>
</dbReference>
<dbReference type="Proteomes" id="UP001597229">
    <property type="component" value="Unassembled WGS sequence"/>
</dbReference>
<organism evidence="1 2">
    <name type="scientific">Nocardioides ginsengisoli</name>
    <dbReference type="NCBI Taxonomy" id="363868"/>
    <lineage>
        <taxon>Bacteria</taxon>
        <taxon>Bacillati</taxon>
        <taxon>Actinomycetota</taxon>
        <taxon>Actinomycetes</taxon>
        <taxon>Propionibacteriales</taxon>
        <taxon>Nocardioidaceae</taxon>
        <taxon>Nocardioides</taxon>
    </lineage>
</organism>
<proteinExistence type="predicted"/>
<evidence type="ECO:0000313" key="1">
    <source>
        <dbReference type="EMBL" id="MFD1246834.1"/>
    </source>
</evidence>
<name>A0ABW3VVR8_9ACTN</name>
<sequence length="85" mass="8777">MAKAGEAHVRSKAVSIPSSLTGMRSSALSTAWVSMSALSWFATARPSGSPIVADFGFVARSVLRPLDLVDQKTGRQLNGDASVGG</sequence>
<comment type="caution">
    <text evidence="1">The sequence shown here is derived from an EMBL/GenBank/DDBJ whole genome shotgun (WGS) entry which is preliminary data.</text>
</comment>
<dbReference type="RefSeq" id="WP_367917690.1">
    <property type="nucleotide sequence ID" value="NZ_BAABAC010000005.1"/>
</dbReference>
<gene>
    <name evidence="1" type="ORF">ACFQ3F_03440</name>
</gene>
<protein>
    <submittedName>
        <fullName evidence="1">Uncharacterized protein</fullName>
    </submittedName>
</protein>
<keyword evidence="2" id="KW-1185">Reference proteome</keyword>
<accession>A0ABW3VVR8</accession>
<evidence type="ECO:0000313" key="2">
    <source>
        <dbReference type="Proteomes" id="UP001597229"/>
    </source>
</evidence>